<dbReference type="InterPro" id="IPR016163">
    <property type="entry name" value="Ald_DH_C"/>
</dbReference>
<keyword evidence="2 6" id="KW-0560">Oxidoreductase</keyword>
<proteinExistence type="inferred from homology"/>
<dbReference type="PANTHER" id="PTHR11699">
    <property type="entry name" value="ALDEHYDE DEHYDROGENASE-RELATED"/>
    <property type="match status" value="1"/>
</dbReference>
<dbReference type="Pfam" id="PF00171">
    <property type="entry name" value="Aldedh"/>
    <property type="match status" value="1"/>
</dbReference>
<dbReference type="OrthoDB" id="310895at2759"/>
<feature type="domain" description="Aldehyde dehydrogenase" evidence="7">
    <location>
        <begin position="13"/>
        <end position="472"/>
    </location>
</feature>
<evidence type="ECO:0000313" key="8">
    <source>
        <dbReference type="EMBL" id="KAF2790267.1"/>
    </source>
</evidence>
<dbReference type="GO" id="GO:0004029">
    <property type="term" value="F:aldehyde dehydrogenase (NAD+) activity"/>
    <property type="evidence" value="ECO:0007669"/>
    <property type="project" value="UniProtKB-EC"/>
</dbReference>
<evidence type="ECO:0000256" key="5">
    <source>
        <dbReference type="PROSITE-ProRule" id="PRU10007"/>
    </source>
</evidence>
<accession>A0A6A6X2W2</accession>
<dbReference type="SUPFAM" id="SSF53720">
    <property type="entry name" value="ALDH-like"/>
    <property type="match status" value="1"/>
</dbReference>
<dbReference type="Gene3D" id="3.40.309.10">
    <property type="entry name" value="Aldehyde Dehydrogenase, Chain A, domain 2"/>
    <property type="match status" value="1"/>
</dbReference>
<protein>
    <recommendedName>
        <fullName evidence="3">aldehyde dehydrogenase (NAD(+))</fullName>
        <ecNumber evidence="3">1.2.1.3</ecNumber>
    </recommendedName>
</protein>
<dbReference type="Proteomes" id="UP000799757">
    <property type="component" value="Unassembled WGS sequence"/>
</dbReference>
<dbReference type="EMBL" id="MU002083">
    <property type="protein sequence ID" value="KAF2790267.1"/>
    <property type="molecule type" value="Genomic_DNA"/>
</dbReference>
<dbReference type="InterPro" id="IPR016160">
    <property type="entry name" value="Ald_DH_CS_CYS"/>
</dbReference>
<organism evidence="8 9">
    <name type="scientific">Melanomma pulvis-pyrius CBS 109.77</name>
    <dbReference type="NCBI Taxonomy" id="1314802"/>
    <lineage>
        <taxon>Eukaryota</taxon>
        <taxon>Fungi</taxon>
        <taxon>Dikarya</taxon>
        <taxon>Ascomycota</taxon>
        <taxon>Pezizomycotina</taxon>
        <taxon>Dothideomycetes</taxon>
        <taxon>Pleosporomycetidae</taxon>
        <taxon>Pleosporales</taxon>
        <taxon>Melanommataceae</taxon>
        <taxon>Melanomma</taxon>
    </lineage>
</organism>
<gene>
    <name evidence="8" type="ORF">K505DRAFT_409895</name>
</gene>
<dbReference type="FunFam" id="3.40.309.10:FF:000012">
    <property type="entry name" value="Betaine aldehyde dehydrogenase"/>
    <property type="match status" value="1"/>
</dbReference>
<dbReference type="PROSITE" id="PS00687">
    <property type="entry name" value="ALDEHYDE_DEHYDR_GLU"/>
    <property type="match status" value="1"/>
</dbReference>
<evidence type="ECO:0000256" key="2">
    <source>
        <dbReference type="ARBA" id="ARBA00023002"/>
    </source>
</evidence>
<sequence length="476" mass="51391">MVQTKLFINNEYVDAKAGETLSIYNPHDESLVADNIHVAGQEDVDAAVAAARAAFKGEWSKYTGAQRTKVMLKFADLIEKNAGELGAWESKSMGMPVSVTAMILNLTAEIFRYYAGWTDKLTGEQYPEVDGVYKIVQYEPIGVCAGVGAWNASAAFFGFKVAAALAVGCTFIYKGSEKSPLGLLQLGELVKEAGFPPGVINIITGDGRAGAMLASHMDINKISFTGSMFAGKKVQELATKSNLKRVVLELGGKSPSIIFDDADIENALTHSSQNFLLNSGQACIAATRTFVHEDIAPKFVEQLKARFEQLTHTIGSPLDAKTFLGPLADGKQFDRVMGFLDIGKREAELITGGKRHGTTGFYVEPTIFLNPAEDAKIYREEIFGPVATIKTFKTEEEAIRMANDTIFGLSACIFTASTSRALRVAKQIESGMVNINSSQSFGPEAPFGGFKQSGLGREGGKQGLMHYVEAKLISIK</sequence>
<evidence type="ECO:0000313" key="9">
    <source>
        <dbReference type="Proteomes" id="UP000799757"/>
    </source>
</evidence>
<comment type="similarity">
    <text evidence="1 6">Belongs to the aldehyde dehydrogenase family.</text>
</comment>
<evidence type="ECO:0000259" key="7">
    <source>
        <dbReference type="Pfam" id="PF00171"/>
    </source>
</evidence>
<evidence type="ECO:0000256" key="6">
    <source>
        <dbReference type="RuleBase" id="RU003345"/>
    </source>
</evidence>
<comment type="catalytic activity">
    <reaction evidence="4">
        <text>an aldehyde + NAD(+) + H2O = a carboxylate + NADH + 2 H(+)</text>
        <dbReference type="Rhea" id="RHEA:16185"/>
        <dbReference type="ChEBI" id="CHEBI:15377"/>
        <dbReference type="ChEBI" id="CHEBI:15378"/>
        <dbReference type="ChEBI" id="CHEBI:17478"/>
        <dbReference type="ChEBI" id="CHEBI:29067"/>
        <dbReference type="ChEBI" id="CHEBI:57540"/>
        <dbReference type="ChEBI" id="CHEBI:57945"/>
        <dbReference type="EC" id="1.2.1.3"/>
    </reaction>
</comment>
<dbReference type="EC" id="1.2.1.3" evidence="3"/>
<feature type="active site" evidence="5">
    <location>
        <position position="249"/>
    </location>
</feature>
<evidence type="ECO:0000256" key="1">
    <source>
        <dbReference type="ARBA" id="ARBA00009986"/>
    </source>
</evidence>
<dbReference type="FunFam" id="3.40.605.10:FF:000007">
    <property type="entry name" value="NAD/NADP-dependent betaine aldehyde dehydrogenase"/>
    <property type="match status" value="1"/>
</dbReference>
<dbReference type="InterPro" id="IPR015590">
    <property type="entry name" value="Aldehyde_DH_dom"/>
</dbReference>
<evidence type="ECO:0000256" key="3">
    <source>
        <dbReference type="ARBA" id="ARBA00024226"/>
    </source>
</evidence>
<name>A0A6A6X2W2_9PLEO</name>
<dbReference type="InterPro" id="IPR029510">
    <property type="entry name" value="Ald_DH_CS_GLU"/>
</dbReference>
<keyword evidence="9" id="KW-1185">Reference proteome</keyword>
<dbReference type="InterPro" id="IPR016161">
    <property type="entry name" value="Ald_DH/histidinol_DH"/>
</dbReference>
<dbReference type="AlphaFoldDB" id="A0A6A6X2W2"/>
<dbReference type="PROSITE" id="PS00070">
    <property type="entry name" value="ALDEHYDE_DEHYDR_CYS"/>
    <property type="match status" value="1"/>
</dbReference>
<reference evidence="8" key="1">
    <citation type="journal article" date="2020" name="Stud. Mycol.">
        <title>101 Dothideomycetes genomes: a test case for predicting lifestyles and emergence of pathogens.</title>
        <authorList>
            <person name="Haridas S."/>
            <person name="Albert R."/>
            <person name="Binder M."/>
            <person name="Bloem J."/>
            <person name="Labutti K."/>
            <person name="Salamov A."/>
            <person name="Andreopoulos B."/>
            <person name="Baker S."/>
            <person name="Barry K."/>
            <person name="Bills G."/>
            <person name="Bluhm B."/>
            <person name="Cannon C."/>
            <person name="Castanera R."/>
            <person name="Culley D."/>
            <person name="Daum C."/>
            <person name="Ezra D."/>
            <person name="Gonzalez J."/>
            <person name="Henrissat B."/>
            <person name="Kuo A."/>
            <person name="Liang C."/>
            <person name="Lipzen A."/>
            <person name="Lutzoni F."/>
            <person name="Magnuson J."/>
            <person name="Mondo S."/>
            <person name="Nolan M."/>
            <person name="Ohm R."/>
            <person name="Pangilinan J."/>
            <person name="Park H.-J."/>
            <person name="Ramirez L."/>
            <person name="Alfaro M."/>
            <person name="Sun H."/>
            <person name="Tritt A."/>
            <person name="Yoshinaga Y."/>
            <person name="Zwiers L.-H."/>
            <person name="Turgeon B."/>
            <person name="Goodwin S."/>
            <person name="Spatafora J."/>
            <person name="Crous P."/>
            <person name="Grigoriev I."/>
        </authorList>
    </citation>
    <scope>NUCLEOTIDE SEQUENCE</scope>
    <source>
        <strain evidence="8">CBS 109.77</strain>
    </source>
</reference>
<evidence type="ECO:0000256" key="4">
    <source>
        <dbReference type="ARBA" id="ARBA00049194"/>
    </source>
</evidence>
<dbReference type="InterPro" id="IPR016162">
    <property type="entry name" value="Ald_DH_N"/>
</dbReference>
<dbReference type="Gene3D" id="3.40.605.10">
    <property type="entry name" value="Aldehyde Dehydrogenase, Chain A, domain 1"/>
    <property type="match status" value="1"/>
</dbReference>